<evidence type="ECO:0000256" key="8">
    <source>
        <dbReference type="ARBA" id="ARBA00022889"/>
    </source>
</evidence>
<dbReference type="CDD" id="cd09350">
    <property type="entry name" value="LIM1_TRIP6"/>
    <property type="match status" value="1"/>
</dbReference>
<feature type="domain" description="LIM zinc-binding" evidence="13">
    <location>
        <begin position="348"/>
        <end position="407"/>
    </location>
</feature>
<dbReference type="GO" id="GO:0005737">
    <property type="term" value="C:cytoplasm"/>
    <property type="evidence" value="ECO:0007669"/>
    <property type="project" value="UniProtKB-SubCell"/>
</dbReference>
<feature type="compositionally biased region" description="Polar residues" evidence="12">
    <location>
        <begin position="272"/>
        <end position="282"/>
    </location>
</feature>
<evidence type="ECO:0000256" key="10">
    <source>
        <dbReference type="ARBA" id="ARBA00023038"/>
    </source>
</evidence>
<comment type="caution">
    <text evidence="14">The sequence shown here is derived from an EMBL/GenBank/DDBJ whole genome shotgun (WGS) entry which is preliminary data.</text>
</comment>
<name>A0AAD9J9A5_9ANNE</name>
<dbReference type="PANTHER" id="PTHR24207">
    <property type="entry name" value="ZYX102 PROTEIN"/>
    <property type="match status" value="1"/>
</dbReference>
<comment type="similarity">
    <text evidence="3">Belongs to the zyxin/ajuba family.</text>
</comment>
<dbReference type="GO" id="GO:0098609">
    <property type="term" value="P:cell-cell adhesion"/>
    <property type="evidence" value="ECO:0007669"/>
    <property type="project" value="TreeGrafter"/>
</dbReference>
<keyword evidence="8" id="KW-0130">Cell adhesion</keyword>
<sequence length="547" mass="60411">MVRRFQMEHGYRELYISGDRELKQTSPQSSVPVRNEDFPVSAGIQYKMGPPVYKSGVYVERDSTRPPRPNTGFMRTMGYAMPDRTHITYRIQHEQYSSGSNSESPPPPPYPSPRHSPVQGHGYYELTRGPSSQHSGMIVYHADTASLPKEGAAIYQNLPGPRSPSPYQERKDIETLVPTYTAAYPQGERFPSGAPSKIVYSTHLPPQGQGQVSSKPTSDGGNVQPPSAAQTTSQLNKLPVNNSGKSGGYKSPNRYDTSNASPRPYQLKPTMDSYNADSSSPLKSAGSGKEAEVDALTSLLIQNMEVSGDPDFFGQCSLCGRAVFGYDNACQAMDNIYHVQCFVCADCGMCVKCGRAIMGDNSGCSALDQIFHIECFTCITCGMCLKGHQFFAMEGKPYCEPCYMNTLEKCSVCSKPITDRILRATGKPYHPDCFTCVVCGKSLDGVQFTVDATNQIHCIEDFHKKFAPRCCVCNDPIKPESEEEETVRIVAMDRSFHVKCYKCEDCGLLLSSEADGRGCYPLDDHILCKQCNARRIQAMTTRMMTEL</sequence>
<dbReference type="GO" id="GO:0005925">
    <property type="term" value="C:focal adhesion"/>
    <property type="evidence" value="ECO:0007669"/>
    <property type="project" value="TreeGrafter"/>
</dbReference>
<feature type="region of interest" description="Disordered" evidence="12">
    <location>
        <begin position="185"/>
        <end position="287"/>
    </location>
</feature>
<dbReference type="InterPro" id="IPR001781">
    <property type="entry name" value="Znf_LIM"/>
</dbReference>
<dbReference type="PROSITE" id="PS50023">
    <property type="entry name" value="LIM_DOMAIN_2"/>
    <property type="match status" value="3"/>
</dbReference>
<dbReference type="CDD" id="cd09437">
    <property type="entry name" value="LIM3_LPP"/>
    <property type="match status" value="1"/>
</dbReference>
<gene>
    <name evidence="14" type="ORF">LSH36_491g03032</name>
</gene>
<dbReference type="PANTHER" id="PTHR24207:SF2">
    <property type="entry name" value="ZYX102 PROTEIN"/>
    <property type="match status" value="1"/>
</dbReference>
<feature type="compositionally biased region" description="Polar residues" evidence="12">
    <location>
        <begin position="208"/>
        <end position="244"/>
    </location>
</feature>
<dbReference type="EMBL" id="JAODUP010000491">
    <property type="protein sequence ID" value="KAK2148577.1"/>
    <property type="molecule type" value="Genomic_DNA"/>
</dbReference>
<keyword evidence="7 11" id="KW-0862">Zinc</keyword>
<dbReference type="Proteomes" id="UP001208570">
    <property type="component" value="Unassembled WGS sequence"/>
</dbReference>
<organism evidence="14 15">
    <name type="scientific">Paralvinella palmiformis</name>
    <dbReference type="NCBI Taxonomy" id="53620"/>
    <lineage>
        <taxon>Eukaryota</taxon>
        <taxon>Metazoa</taxon>
        <taxon>Spiralia</taxon>
        <taxon>Lophotrochozoa</taxon>
        <taxon>Annelida</taxon>
        <taxon>Polychaeta</taxon>
        <taxon>Sedentaria</taxon>
        <taxon>Canalipalpata</taxon>
        <taxon>Terebellida</taxon>
        <taxon>Terebelliformia</taxon>
        <taxon>Alvinellidae</taxon>
        <taxon>Paralvinella</taxon>
    </lineage>
</organism>
<evidence type="ECO:0000313" key="14">
    <source>
        <dbReference type="EMBL" id="KAK2148577.1"/>
    </source>
</evidence>
<feature type="compositionally biased region" description="Pro residues" evidence="12">
    <location>
        <begin position="104"/>
        <end position="114"/>
    </location>
</feature>
<evidence type="ECO:0000256" key="5">
    <source>
        <dbReference type="ARBA" id="ARBA00022723"/>
    </source>
</evidence>
<keyword evidence="10 11" id="KW-0440">LIM domain</keyword>
<dbReference type="CDD" id="cd09354">
    <property type="entry name" value="LIM2_LPP"/>
    <property type="match status" value="1"/>
</dbReference>
<dbReference type="SUPFAM" id="SSF57716">
    <property type="entry name" value="Glucocorticoid receptor-like (DNA-binding domain)"/>
    <property type="match status" value="4"/>
</dbReference>
<feature type="domain" description="LIM zinc-binding" evidence="13">
    <location>
        <begin position="408"/>
        <end position="468"/>
    </location>
</feature>
<accession>A0AAD9J9A5</accession>
<evidence type="ECO:0000256" key="4">
    <source>
        <dbReference type="ARBA" id="ARBA00022490"/>
    </source>
</evidence>
<dbReference type="FunFam" id="2.10.110.10:FF:000027">
    <property type="entry name" value="lipoma-preferred partner isoform X1"/>
    <property type="match status" value="1"/>
</dbReference>
<evidence type="ECO:0000256" key="12">
    <source>
        <dbReference type="SAM" id="MobiDB-lite"/>
    </source>
</evidence>
<comment type="subcellular location">
    <subcellularLocation>
        <location evidence="1">Cell junction</location>
    </subcellularLocation>
    <subcellularLocation>
        <location evidence="2">Cytoplasm</location>
    </subcellularLocation>
</comment>
<evidence type="ECO:0000256" key="11">
    <source>
        <dbReference type="PROSITE-ProRule" id="PRU00125"/>
    </source>
</evidence>
<evidence type="ECO:0000256" key="2">
    <source>
        <dbReference type="ARBA" id="ARBA00004496"/>
    </source>
</evidence>
<evidence type="ECO:0000313" key="15">
    <source>
        <dbReference type="Proteomes" id="UP001208570"/>
    </source>
</evidence>
<reference evidence="14" key="1">
    <citation type="journal article" date="2023" name="Mol. Biol. Evol.">
        <title>Third-Generation Sequencing Reveals the Adaptive Role of the Epigenome in Three Deep-Sea Polychaetes.</title>
        <authorList>
            <person name="Perez M."/>
            <person name="Aroh O."/>
            <person name="Sun Y."/>
            <person name="Lan Y."/>
            <person name="Juniper S.K."/>
            <person name="Young C.R."/>
            <person name="Angers B."/>
            <person name="Qian P.Y."/>
        </authorList>
    </citation>
    <scope>NUCLEOTIDE SEQUENCE</scope>
    <source>
        <strain evidence="14">P08H-3</strain>
    </source>
</reference>
<feature type="region of interest" description="Disordered" evidence="12">
    <location>
        <begin position="94"/>
        <end position="130"/>
    </location>
</feature>
<feature type="domain" description="LIM zinc-binding" evidence="13">
    <location>
        <begin position="469"/>
        <end position="538"/>
    </location>
</feature>
<dbReference type="GO" id="GO:0046872">
    <property type="term" value="F:metal ion binding"/>
    <property type="evidence" value="ECO:0007669"/>
    <property type="project" value="UniProtKB-KW"/>
</dbReference>
<keyword evidence="5 11" id="KW-0479">Metal-binding</keyword>
<dbReference type="Pfam" id="PF00412">
    <property type="entry name" value="LIM"/>
    <property type="match status" value="4"/>
</dbReference>
<dbReference type="FunFam" id="2.10.110.10:FF:000042">
    <property type="entry name" value="lipoma-preferred partner isoform X1"/>
    <property type="match status" value="1"/>
</dbReference>
<evidence type="ECO:0000259" key="13">
    <source>
        <dbReference type="PROSITE" id="PS50023"/>
    </source>
</evidence>
<keyword evidence="9" id="KW-0965">Cell junction</keyword>
<keyword evidence="6" id="KW-0677">Repeat</keyword>
<keyword evidence="4" id="KW-0963">Cytoplasm</keyword>
<evidence type="ECO:0000256" key="6">
    <source>
        <dbReference type="ARBA" id="ARBA00022737"/>
    </source>
</evidence>
<evidence type="ECO:0000256" key="3">
    <source>
        <dbReference type="ARBA" id="ARBA00009611"/>
    </source>
</evidence>
<dbReference type="PROSITE" id="PS00478">
    <property type="entry name" value="LIM_DOMAIN_1"/>
    <property type="match status" value="1"/>
</dbReference>
<protein>
    <recommendedName>
        <fullName evidence="13">LIM zinc-binding domain-containing protein</fullName>
    </recommendedName>
</protein>
<dbReference type="Gene3D" id="2.10.110.10">
    <property type="entry name" value="Cysteine Rich Protein"/>
    <property type="match status" value="4"/>
</dbReference>
<proteinExistence type="inferred from homology"/>
<evidence type="ECO:0000256" key="1">
    <source>
        <dbReference type="ARBA" id="ARBA00004282"/>
    </source>
</evidence>
<evidence type="ECO:0000256" key="9">
    <source>
        <dbReference type="ARBA" id="ARBA00022949"/>
    </source>
</evidence>
<evidence type="ECO:0000256" key="7">
    <source>
        <dbReference type="ARBA" id="ARBA00022833"/>
    </source>
</evidence>
<keyword evidence="15" id="KW-1185">Reference proteome</keyword>
<dbReference type="GO" id="GO:0001725">
    <property type="term" value="C:stress fiber"/>
    <property type="evidence" value="ECO:0007669"/>
    <property type="project" value="TreeGrafter"/>
</dbReference>
<dbReference type="SMART" id="SM00132">
    <property type="entry name" value="LIM"/>
    <property type="match status" value="4"/>
</dbReference>
<dbReference type="AlphaFoldDB" id="A0AAD9J9A5"/>